<name>A0A3P8U3X9_AMPPE</name>
<dbReference type="OMA" id="HSYWVDL"/>
<dbReference type="GeneTree" id="ENSGT01150000287020"/>
<evidence type="ECO:0000313" key="3">
    <source>
        <dbReference type="Proteomes" id="UP000265080"/>
    </source>
</evidence>
<accession>A0A3P8U3X9</accession>
<evidence type="ECO:0000313" key="2">
    <source>
        <dbReference type="Ensembl" id="ENSAPEP00000030013.1"/>
    </source>
</evidence>
<dbReference type="Ensembl" id="ENSAPET00000030816.1">
    <property type="protein sequence ID" value="ENSAPEP00000030013.1"/>
    <property type="gene ID" value="ENSAPEG00000021336.1"/>
</dbReference>
<reference evidence="2" key="2">
    <citation type="submission" date="2025-08" db="UniProtKB">
        <authorList>
            <consortium name="Ensembl"/>
        </authorList>
    </citation>
    <scope>IDENTIFICATION</scope>
</reference>
<dbReference type="Proteomes" id="UP000265080">
    <property type="component" value="Chromosome 21"/>
</dbReference>
<evidence type="ECO:0000256" key="1">
    <source>
        <dbReference type="SAM" id="Phobius"/>
    </source>
</evidence>
<proteinExistence type="predicted"/>
<sequence length="81" mass="9022">SLHKEDADVVREEERGSAEDFAAAASAEMGAGSTPVTESEEELQKAKGASVSLPKHSYWFDFWVFVVFDIAFFLVMYFIVP</sequence>
<keyword evidence="1" id="KW-0472">Membrane</keyword>
<reference evidence="2" key="3">
    <citation type="submission" date="2025-09" db="UniProtKB">
        <authorList>
            <consortium name="Ensembl"/>
        </authorList>
    </citation>
    <scope>IDENTIFICATION</scope>
</reference>
<keyword evidence="1" id="KW-0812">Transmembrane</keyword>
<feature type="transmembrane region" description="Helical" evidence="1">
    <location>
        <begin position="62"/>
        <end position="80"/>
    </location>
</feature>
<organism evidence="2 3">
    <name type="scientific">Amphiprion percula</name>
    <name type="common">Orange clownfish</name>
    <name type="synonym">Lutjanus percula</name>
    <dbReference type="NCBI Taxonomy" id="161767"/>
    <lineage>
        <taxon>Eukaryota</taxon>
        <taxon>Metazoa</taxon>
        <taxon>Chordata</taxon>
        <taxon>Craniata</taxon>
        <taxon>Vertebrata</taxon>
        <taxon>Euteleostomi</taxon>
        <taxon>Actinopterygii</taxon>
        <taxon>Neopterygii</taxon>
        <taxon>Teleostei</taxon>
        <taxon>Neoteleostei</taxon>
        <taxon>Acanthomorphata</taxon>
        <taxon>Ovalentaria</taxon>
        <taxon>Pomacentridae</taxon>
        <taxon>Amphiprion</taxon>
    </lineage>
</organism>
<protein>
    <submittedName>
        <fullName evidence="2">Uncharacterized protein</fullName>
    </submittedName>
</protein>
<keyword evidence="3" id="KW-1185">Reference proteome</keyword>
<dbReference type="InterPro" id="IPR038780">
    <property type="entry name" value="ALN"/>
</dbReference>
<keyword evidence="1" id="KW-1133">Transmembrane helix</keyword>
<dbReference type="AlphaFoldDB" id="A0A3P8U3X9"/>
<reference evidence="2 3" key="1">
    <citation type="submission" date="2018-03" db="EMBL/GenBank/DDBJ databases">
        <title>Finding Nemo's genes: A chromosome-scale reference assembly of the genome of the orange clownfish Amphiprion percula.</title>
        <authorList>
            <person name="Lehmann R."/>
        </authorList>
    </citation>
    <scope>NUCLEOTIDE SEQUENCE</scope>
</reference>
<dbReference type="Pfam" id="PF17696">
    <property type="entry name" value="ALN"/>
    <property type="match status" value="1"/>
</dbReference>